<feature type="modified residue" description="N6-(pyridoxal phosphate)lysine" evidence="4">
    <location>
        <position position="36"/>
    </location>
</feature>
<dbReference type="PANTHER" id="PTHR30511:SF0">
    <property type="entry name" value="ALANINE RACEMASE, CATABOLIC-RELATED"/>
    <property type="match status" value="1"/>
</dbReference>
<dbReference type="InterPro" id="IPR029066">
    <property type="entry name" value="PLP-binding_barrel"/>
</dbReference>
<dbReference type="InterPro" id="IPR001608">
    <property type="entry name" value="Ala_racemase_N"/>
</dbReference>
<comment type="pathway">
    <text evidence="4">Amino-acid biosynthesis; D-alanine biosynthesis; D-alanine from L-alanine: step 1/1.</text>
</comment>
<feature type="active site" description="Proton acceptor; specific for L-alanine" evidence="4">
    <location>
        <position position="260"/>
    </location>
</feature>
<evidence type="ECO:0000256" key="1">
    <source>
        <dbReference type="ARBA" id="ARBA00001933"/>
    </source>
</evidence>
<dbReference type="SUPFAM" id="SSF51419">
    <property type="entry name" value="PLP-binding barrel"/>
    <property type="match status" value="1"/>
</dbReference>
<reference evidence="7" key="1">
    <citation type="journal article" date="2019" name="Int. J. Syst. Evol. Microbiol.">
        <title>The Global Catalogue of Microorganisms (GCM) 10K type strain sequencing project: providing services to taxonomists for standard genome sequencing and annotation.</title>
        <authorList>
            <consortium name="The Broad Institute Genomics Platform"/>
            <consortium name="The Broad Institute Genome Sequencing Center for Infectious Disease"/>
            <person name="Wu L."/>
            <person name="Ma J."/>
        </authorList>
    </citation>
    <scope>NUCLEOTIDE SEQUENCE [LARGE SCALE GENOMIC DNA]</scope>
    <source>
        <strain evidence="7">JCM 15134</strain>
    </source>
</reference>
<dbReference type="Proteomes" id="UP001499915">
    <property type="component" value="Unassembled WGS sequence"/>
</dbReference>
<feature type="binding site" evidence="4">
    <location>
        <position position="307"/>
    </location>
    <ligand>
        <name>substrate</name>
    </ligand>
</feature>
<dbReference type="Pfam" id="PF00842">
    <property type="entry name" value="Ala_racemase_C"/>
    <property type="match status" value="1"/>
</dbReference>
<proteinExistence type="inferred from homology"/>
<dbReference type="EC" id="5.1.1.1" evidence="4"/>
<dbReference type="Gene3D" id="2.40.37.10">
    <property type="entry name" value="Lyase, Ornithine Decarboxylase, Chain A, domain 1"/>
    <property type="match status" value="1"/>
</dbReference>
<dbReference type="SMART" id="SM01005">
    <property type="entry name" value="Ala_racemase_C"/>
    <property type="match status" value="1"/>
</dbReference>
<dbReference type="HAMAP" id="MF_01201">
    <property type="entry name" value="Ala_racemase"/>
    <property type="match status" value="1"/>
</dbReference>
<evidence type="ECO:0000313" key="7">
    <source>
        <dbReference type="Proteomes" id="UP001499915"/>
    </source>
</evidence>
<dbReference type="InterPro" id="IPR020622">
    <property type="entry name" value="Ala_racemase_pyridoxalP-BS"/>
</dbReference>
<dbReference type="InterPro" id="IPR009006">
    <property type="entry name" value="Ala_racemase/Decarboxylase_C"/>
</dbReference>
<keyword evidence="7" id="KW-1185">Reference proteome</keyword>
<dbReference type="NCBIfam" id="TIGR00492">
    <property type="entry name" value="alr"/>
    <property type="match status" value="1"/>
</dbReference>
<dbReference type="Pfam" id="PF01168">
    <property type="entry name" value="Ala_racemase_N"/>
    <property type="match status" value="1"/>
</dbReference>
<dbReference type="CDD" id="cd00430">
    <property type="entry name" value="PLPDE_III_AR"/>
    <property type="match status" value="1"/>
</dbReference>
<dbReference type="SUPFAM" id="SSF50621">
    <property type="entry name" value="Alanine racemase C-terminal domain-like"/>
    <property type="match status" value="1"/>
</dbReference>
<feature type="domain" description="Alanine racemase C-terminal" evidence="5">
    <location>
        <begin position="239"/>
        <end position="360"/>
    </location>
</feature>
<comment type="function">
    <text evidence="4">Catalyzes the interconversion of L-alanine and D-alanine. May also act on other amino acids.</text>
</comment>
<evidence type="ECO:0000256" key="2">
    <source>
        <dbReference type="ARBA" id="ARBA00022898"/>
    </source>
</evidence>
<sequence length="380" mass="41976">MFYRDTWVEVDLDRIRHNVTNIKRHSGFEHLFAVVKANAYGHGDLQVARAALDAGADMLSVAFLDEALHLRRAIKDVPILVMGPIRPADLAVAAEQDIHVTAHDLQWLEAVLGYSGKAVNLHLKIDTGMHRIGLTDAASVARACAMIDSNPCLLRTGLFTHFATADAATRDGYDSQVRRLEALTAGIDLAEFRYVHLSNSAALLRFGRQSMANAGRLGISMYGLPPSHEFELPFELQQAFSLHSRITQIKTLDPGSAVSYGATFVAGERIRVGVMPIGYADGWLRYHQGRQVEINGALYPIVGRICMDQCMVQIDDRVHLGDQVDLINDSLTVEAAARDLDTIGYEIVCSISDRVPRVYKQGGRVVGERNERFRPDVEGE</sequence>
<keyword evidence="3 4" id="KW-0413">Isomerase</keyword>
<evidence type="ECO:0000313" key="6">
    <source>
        <dbReference type="EMBL" id="GAA0703062.1"/>
    </source>
</evidence>
<organism evidence="6 7">
    <name type="scientific">Marinobacterium maritimum</name>
    <dbReference type="NCBI Taxonomy" id="500162"/>
    <lineage>
        <taxon>Bacteria</taxon>
        <taxon>Pseudomonadati</taxon>
        <taxon>Pseudomonadota</taxon>
        <taxon>Gammaproteobacteria</taxon>
        <taxon>Oceanospirillales</taxon>
        <taxon>Oceanospirillaceae</taxon>
        <taxon>Marinobacterium</taxon>
    </lineage>
</organism>
<dbReference type="Gene3D" id="3.20.20.10">
    <property type="entry name" value="Alanine racemase"/>
    <property type="match status" value="1"/>
</dbReference>
<protein>
    <recommendedName>
        <fullName evidence="4">Alanine racemase</fullName>
        <ecNumber evidence="4">5.1.1.1</ecNumber>
    </recommendedName>
</protein>
<comment type="similarity">
    <text evidence="4">Belongs to the alanine racemase family.</text>
</comment>
<accession>A0ABP3TJT1</accession>
<evidence type="ECO:0000259" key="5">
    <source>
        <dbReference type="SMART" id="SM01005"/>
    </source>
</evidence>
<keyword evidence="2 4" id="KW-0663">Pyridoxal phosphate</keyword>
<dbReference type="PANTHER" id="PTHR30511">
    <property type="entry name" value="ALANINE RACEMASE"/>
    <property type="match status" value="1"/>
</dbReference>
<dbReference type="InterPro" id="IPR011079">
    <property type="entry name" value="Ala_racemase_C"/>
</dbReference>
<evidence type="ECO:0000256" key="4">
    <source>
        <dbReference type="HAMAP-Rule" id="MF_01201"/>
    </source>
</evidence>
<feature type="binding site" evidence="4">
    <location>
        <position position="131"/>
    </location>
    <ligand>
        <name>substrate</name>
    </ligand>
</feature>
<name>A0ABP3TJT1_9GAMM</name>
<dbReference type="PROSITE" id="PS00395">
    <property type="entry name" value="ALANINE_RACEMASE"/>
    <property type="match status" value="1"/>
</dbReference>
<comment type="caution">
    <text evidence="6">The sequence shown here is derived from an EMBL/GenBank/DDBJ whole genome shotgun (WGS) entry which is preliminary data.</text>
</comment>
<comment type="cofactor">
    <cofactor evidence="1 4">
        <name>pyridoxal 5'-phosphate</name>
        <dbReference type="ChEBI" id="CHEBI:597326"/>
    </cofactor>
</comment>
<evidence type="ECO:0000256" key="3">
    <source>
        <dbReference type="ARBA" id="ARBA00023235"/>
    </source>
</evidence>
<dbReference type="InterPro" id="IPR000821">
    <property type="entry name" value="Ala_racemase"/>
</dbReference>
<dbReference type="EMBL" id="BAAAET010000008">
    <property type="protein sequence ID" value="GAA0703062.1"/>
    <property type="molecule type" value="Genomic_DNA"/>
</dbReference>
<dbReference type="RefSeq" id="WP_343809069.1">
    <property type="nucleotide sequence ID" value="NZ_BAAAET010000008.1"/>
</dbReference>
<feature type="active site" description="Proton acceptor; specific for D-alanine" evidence="4">
    <location>
        <position position="36"/>
    </location>
</feature>
<gene>
    <name evidence="6" type="primary">alr_2</name>
    <name evidence="6" type="ORF">GCM10009104_35700</name>
</gene>
<dbReference type="PRINTS" id="PR00992">
    <property type="entry name" value="ALARACEMASE"/>
</dbReference>
<comment type="catalytic activity">
    <reaction evidence="4">
        <text>L-alanine = D-alanine</text>
        <dbReference type="Rhea" id="RHEA:20249"/>
        <dbReference type="ChEBI" id="CHEBI:57416"/>
        <dbReference type="ChEBI" id="CHEBI:57972"/>
        <dbReference type="EC" id="5.1.1.1"/>
    </reaction>
</comment>